<dbReference type="PANTHER" id="PTHR45740:SF2">
    <property type="entry name" value="POLY [ADP-RIBOSE] POLYMERASE"/>
    <property type="match status" value="1"/>
</dbReference>
<dbReference type="EMBL" id="UYJE01000724">
    <property type="protein sequence ID" value="VDH95778.1"/>
    <property type="molecule type" value="Genomic_DNA"/>
</dbReference>
<comment type="caution">
    <text evidence="6">The sequence shown here is derived from an EMBL/GenBank/DDBJ whole genome shotgun (WGS) entry which is preliminary data.</text>
</comment>
<dbReference type="SUPFAM" id="SSF56399">
    <property type="entry name" value="ADP-ribosylation"/>
    <property type="match status" value="1"/>
</dbReference>
<gene>
    <name evidence="6" type="ORF">MGAL_10B066903</name>
</gene>
<evidence type="ECO:0000256" key="3">
    <source>
        <dbReference type="ARBA" id="ARBA00024347"/>
    </source>
</evidence>
<evidence type="ECO:0000256" key="4">
    <source>
        <dbReference type="SAM" id="MobiDB-lite"/>
    </source>
</evidence>
<protein>
    <recommendedName>
        <fullName evidence="5">WWE domain-containing protein</fullName>
    </recommendedName>
</protein>
<dbReference type="InterPro" id="IPR051712">
    <property type="entry name" value="ARTD-AVP"/>
</dbReference>
<dbReference type="InterPro" id="IPR004170">
    <property type="entry name" value="WWE_dom"/>
</dbReference>
<dbReference type="GO" id="GO:0003950">
    <property type="term" value="F:NAD+ poly-ADP-ribosyltransferase activity"/>
    <property type="evidence" value="ECO:0007669"/>
    <property type="project" value="TreeGrafter"/>
</dbReference>
<evidence type="ECO:0000313" key="7">
    <source>
        <dbReference type="Proteomes" id="UP000596742"/>
    </source>
</evidence>
<dbReference type="Proteomes" id="UP000596742">
    <property type="component" value="Unassembled WGS sequence"/>
</dbReference>
<keyword evidence="7" id="KW-1185">Reference proteome</keyword>
<dbReference type="GO" id="GO:0005634">
    <property type="term" value="C:nucleus"/>
    <property type="evidence" value="ECO:0007669"/>
    <property type="project" value="UniProtKB-SubCell"/>
</dbReference>
<sequence>MIRKGRTIKPGRRERFKSSEHIICGIVGKDDKCLPKISAPQQKYDDNDDDIKERIMMEKYKQKKLEISSGKVVKPKPPPKPSKLRPSNQDYQERNPALLKDETEISKICIFVSKDKCPSASCKNLHLPSGIPYLWQIKMRDKWVSLTLAENEKIEKGYCNLQDDESTEVKYNGSNKFSYHIWFSEMQAIINDVDGQPAVGTQRCNVRRLSTPSFTENEMLVDSYLTQWRWYWKDDCKKWNMYNKDDIERKYQTKQNTYLHTMENNLSIYRIDFQKMIQVNVETYREQKITRRPLFVSKDDVYEKKFEKILKNIDVPPRRVPNYPNAKGDLDHYKHRVDDDDDLYKGSDFMVMDEHGLMFRAKVLVGQYTEGNPDLRRPPEIPGQVHKFYDSCVNKDKDPQNFVVFDRKSVLSSIPNYVQRNNVSSESNPCCSETYFYNAKFLEVVGW</sequence>
<comment type="subcellular location">
    <subcellularLocation>
        <location evidence="1">Nucleus</location>
    </subcellularLocation>
</comment>
<evidence type="ECO:0000256" key="2">
    <source>
        <dbReference type="ARBA" id="ARBA00023242"/>
    </source>
</evidence>
<comment type="similarity">
    <text evidence="3">Belongs to the ARTD/PARP family.</text>
</comment>
<name>A0A8B6BVF5_MYTGA</name>
<feature type="region of interest" description="Disordered" evidence="4">
    <location>
        <begin position="67"/>
        <end position="95"/>
    </location>
</feature>
<proteinExistence type="inferred from homology"/>
<dbReference type="Gene3D" id="3.30.720.50">
    <property type="match status" value="1"/>
</dbReference>
<evidence type="ECO:0000259" key="5">
    <source>
        <dbReference type="PROSITE" id="PS50918"/>
    </source>
</evidence>
<dbReference type="InterPro" id="IPR037197">
    <property type="entry name" value="WWE_dom_sf"/>
</dbReference>
<dbReference type="AlphaFoldDB" id="A0A8B6BVF5"/>
<reference evidence="6" key="1">
    <citation type="submission" date="2018-11" db="EMBL/GenBank/DDBJ databases">
        <authorList>
            <person name="Alioto T."/>
            <person name="Alioto T."/>
        </authorList>
    </citation>
    <scope>NUCLEOTIDE SEQUENCE</scope>
</reference>
<organism evidence="6 7">
    <name type="scientific">Mytilus galloprovincialis</name>
    <name type="common">Mediterranean mussel</name>
    <dbReference type="NCBI Taxonomy" id="29158"/>
    <lineage>
        <taxon>Eukaryota</taxon>
        <taxon>Metazoa</taxon>
        <taxon>Spiralia</taxon>
        <taxon>Lophotrochozoa</taxon>
        <taxon>Mollusca</taxon>
        <taxon>Bivalvia</taxon>
        <taxon>Autobranchia</taxon>
        <taxon>Pteriomorphia</taxon>
        <taxon>Mytilida</taxon>
        <taxon>Mytiloidea</taxon>
        <taxon>Mytilidae</taxon>
        <taxon>Mytilinae</taxon>
        <taxon>Mytilus</taxon>
    </lineage>
</organism>
<dbReference type="PROSITE" id="PS50918">
    <property type="entry name" value="WWE"/>
    <property type="match status" value="1"/>
</dbReference>
<dbReference type="OrthoDB" id="5988750at2759"/>
<dbReference type="PANTHER" id="PTHR45740">
    <property type="entry name" value="POLY [ADP-RIBOSE] POLYMERASE"/>
    <property type="match status" value="1"/>
</dbReference>
<evidence type="ECO:0000256" key="1">
    <source>
        <dbReference type="ARBA" id="ARBA00004123"/>
    </source>
</evidence>
<accession>A0A8B6BVF5</accession>
<dbReference type="Pfam" id="PF02825">
    <property type="entry name" value="WWE"/>
    <property type="match status" value="1"/>
</dbReference>
<dbReference type="GO" id="GO:1990404">
    <property type="term" value="F:NAD+-protein mono-ADP-ribosyltransferase activity"/>
    <property type="evidence" value="ECO:0007669"/>
    <property type="project" value="TreeGrafter"/>
</dbReference>
<feature type="domain" description="WWE" evidence="5">
    <location>
        <begin position="213"/>
        <end position="291"/>
    </location>
</feature>
<dbReference type="Gene3D" id="3.90.228.10">
    <property type="match status" value="1"/>
</dbReference>
<dbReference type="SUPFAM" id="SSF117839">
    <property type="entry name" value="WWE domain"/>
    <property type="match status" value="1"/>
</dbReference>
<evidence type="ECO:0000313" key="6">
    <source>
        <dbReference type="EMBL" id="VDH95778.1"/>
    </source>
</evidence>
<keyword evidence="2" id="KW-0539">Nucleus</keyword>